<dbReference type="HOGENOM" id="CLU_070764_3_1_11"/>
<dbReference type="InterPro" id="IPR050627">
    <property type="entry name" value="Nitroreductase/BluB"/>
</dbReference>
<name>C7M2J6_ACIFD</name>
<dbReference type="Gene3D" id="3.40.109.10">
    <property type="entry name" value="NADH Oxidase"/>
    <property type="match status" value="1"/>
</dbReference>
<accession>C7M2J6</accession>
<sequence length="233" mass="25981">MNQLAQSLYEVVVRRRDVRREFIDGPLDPEVLGRILAAAHHAPSVGMSQPWDFVVVRDRELRAAFRDHVLEERANFAASLDPERRERFDNVRIEGILEAQVGIVVTYDASRGSPNVLGRHAIADAGLYSVCLAIENLWLAATAEGIGVGWVSFYREPFLASLLGIPAGIRPVAWLAVGPVARFQEVPDLERADWQRRRPLAPFVHLDRFDADAPGEDLVVLPERLVGESADMD</sequence>
<dbReference type="GO" id="GO:0016491">
    <property type="term" value="F:oxidoreductase activity"/>
    <property type="evidence" value="ECO:0007669"/>
    <property type="project" value="UniProtKB-KW"/>
</dbReference>
<dbReference type="NCBIfam" id="TIGR02476">
    <property type="entry name" value="BluB"/>
    <property type="match status" value="1"/>
</dbReference>
<dbReference type="AlphaFoldDB" id="C7M2J6"/>
<evidence type="ECO:0000256" key="2">
    <source>
        <dbReference type="ARBA" id="ARBA00022643"/>
    </source>
</evidence>
<keyword evidence="1" id="KW-0285">Flavoprotein</keyword>
<keyword evidence="6" id="KW-1185">Reference proteome</keyword>
<gene>
    <name evidence="5" type="ordered locus">Afer_0271</name>
</gene>
<dbReference type="OrthoDB" id="9773807at2"/>
<evidence type="ECO:0000313" key="5">
    <source>
        <dbReference type="EMBL" id="ACU53240.1"/>
    </source>
</evidence>
<evidence type="ECO:0000256" key="1">
    <source>
        <dbReference type="ARBA" id="ARBA00022630"/>
    </source>
</evidence>
<feature type="domain" description="Nitroreductase" evidence="4">
    <location>
        <begin position="13"/>
        <end position="178"/>
    </location>
</feature>
<evidence type="ECO:0000256" key="3">
    <source>
        <dbReference type="ARBA" id="ARBA00023002"/>
    </source>
</evidence>
<dbReference type="KEGG" id="afo:Afer_0271"/>
<dbReference type="InterPro" id="IPR029479">
    <property type="entry name" value="Nitroreductase"/>
</dbReference>
<reference evidence="5 6" key="1">
    <citation type="journal article" date="2009" name="Stand. Genomic Sci.">
        <title>Complete genome sequence of Acidimicrobium ferrooxidans type strain (ICP).</title>
        <authorList>
            <person name="Clum A."/>
            <person name="Nolan M."/>
            <person name="Lang E."/>
            <person name="Glavina Del Rio T."/>
            <person name="Tice H."/>
            <person name="Copeland A."/>
            <person name="Cheng J.F."/>
            <person name="Lucas S."/>
            <person name="Chen F."/>
            <person name="Bruce D."/>
            <person name="Goodwin L."/>
            <person name="Pitluck S."/>
            <person name="Ivanova N."/>
            <person name="Mavrommatis K."/>
            <person name="Mikhailova N."/>
            <person name="Pati A."/>
            <person name="Chen A."/>
            <person name="Palaniappan K."/>
            <person name="Goker M."/>
            <person name="Spring S."/>
            <person name="Land M."/>
            <person name="Hauser L."/>
            <person name="Chang Y.J."/>
            <person name="Jeffries C.C."/>
            <person name="Chain P."/>
            <person name="Bristow J."/>
            <person name="Eisen J.A."/>
            <person name="Markowitz V."/>
            <person name="Hugenholtz P."/>
            <person name="Kyrpides N.C."/>
            <person name="Klenk H.P."/>
            <person name="Lapidus A."/>
        </authorList>
    </citation>
    <scope>NUCLEOTIDE SEQUENCE [LARGE SCALE GENOMIC DNA]</scope>
    <source>
        <strain evidence="6">DSM 10331 / JCM 15462 / NBRC 103882 / ICP</strain>
    </source>
</reference>
<dbReference type="InterPro" id="IPR000415">
    <property type="entry name" value="Nitroreductase-like"/>
</dbReference>
<organism evidence="5 6">
    <name type="scientific">Acidimicrobium ferrooxidans (strain DSM 10331 / JCM 15462 / NBRC 103882 / ICP)</name>
    <dbReference type="NCBI Taxonomy" id="525909"/>
    <lineage>
        <taxon>Bacteria</taxon>
        <taxon>Bacillati</taxon>
        <taxon>Actinomycetota</taxon>
        <taxon>Acidimicrobiia</taxon>
        <taxon>Acidimicrobiales</taxon>
        <taxon>Acidimicrobiaceae</taxon>
        <taxon>Acidimicrobium</taxon>
    </lineage>
</organism>
<dbReference type="InterPro" id="IPR012825">
    <property type="entry name" value="BluB"/>
</dbReference>
<evidence type="ECO:0000313" key="6">
    <source>
        <dbReference type="Proteomes" id="UP000000771"/>
    </source>
</evidence>
<dbReference type="PANTHER" id="PTHR23026">
    <property type="entry name" value="NADPH NITROREDUCTASE"/>
    <property type="match status" value="1"/>
</dbReference>
<keyword evidence="2" id="KW-0288">FMN</keyword>
<dbReference type="Proteomes" id="UP000000771">
    <property type="component" value="Chromosome"/>
</dbReference>
<dbReference type="EMBL" id="CP001631">
    <property type="protein sequence ID" value="ACU53240.1"/>
    <property type="molecule type" value="Genomic_DNA"/>
</dbReference>
<dbReference type="Pfam" id="PF00881">
    <property type="entry name" value="Nitroreductase"/>
    <property type="match status" value="1"/>
</dbReference>
<proteinExistence type="predicted"/>
<dbReference type="STRING" id="525909.Afer_0271"/>
<protein>
    <submittedName>
        <fullName evidence="5">Cob(II)yrinic acid a,c-diamide reductase</fullName>
    </submittedName>
</protein>
<dbReference type="RefSeq" id="WP_015797745.1">
    <property type="nucleotide sequence ID" value="NC_013124.1"/>
</dbReference>
<evidence type="ECO:0000259" key="4">
    <source>
        <dbReference type="Pfam" id="PF00881"/>
    </source>
</evidence>
<keyword evidence="3" id="KW-0560">Oxidoreductase</keyword>
<dbReference type="PANTHER" id="PTHR23026:SF90">
    <property type="entry name" value="IODOTYROSINE DEIODINASE 1"/>
    <property type="match status" value="1"/>
</dbReference>
<dbReference type="SUPFAM" id="SSF55469">
    <property type="entry name" value="FMN-dependent nitroreductase-like"/>
    <property type="match status" value="1"/>
</dbReference>
<dbReference type="eggNOG" id="COG0778">
    <property type="taxonomic scope" value="Bacteria"/>
</dbReference>